<dbReference type="RefSeq" id="WP_179754703.1">
    <property type="nucleotide sequence ID" value="NZ_BAAAGN010000021.1"/>
</dbReference>
<comment type="caution">
    <text evidence="2">The sequence shown here is derived from an EMBL/GenBank/DDBJ whole genome shotgun (WGS) entry which is preliminary data.</text>
</comment>
<reference evidence="2 3" key="1">
    <citation type="submission" date="2020-07" db="EMBL/GenBank/DDBJ databases">
        <title>Sequencing the genomes of 1000 actinobacteria strains.</title>
        <authorList>
            <person name="Klenk H.-P."/>
        </authorList>
    </citation>
    <scope>NUCLEOTIDE SEQUENCE [LARGE SCALE GENOMIC DNA]</scope>
    <source>
        <strain evidence="2 3">DSM 7487</strain>
    </source>
</reference>
<feature type="domain" description="CinA C-terminal" evidence="1">
    <location>
        <begin position="6"/>
        <end position="155"/>
    </location>
</feature>
<organism evidence="2 3">
    <name type="scientific">Kineococcus aurantiacus</name>
    <dbReference type="NCBI Taxonomy" id="37633"/>
    <lineage>
        <taxon>Bacteria</taxon>
        <taxon>Bacillati</taxon>
        <taxon>Actinomycetota</taxon>
        <taxon>Actinomycetes</taxon>
        <taxon>Kineosporiales</taxon>
        <taxon>Kineosporiaceae</taxon>
        <taxon>Kineococcus</taxon>
    </lineage>
</organism>
<dbReference type="GO" id="GO:0019159">
    <property type="term" value="F:nicotinamide-nucleotide amidase activity"/>
    <property type="evidence" value="ECO:0007669"/>
    <property type="project" value="UniProtKB-EC"/>
</dbReference>
<keyword evidence="3" id="KW-1185">Reference proteome</keyword>
<keyword evidence="2" id="KW-0378">Hydrolase</keyword>
<dbReference type="Gene3D" id="3.90.950.20">
    <property type="entry name" value="CinA-like"/>
    <property type="match status" value="1"/>
</dbReference>
<proteinExistence type="predicted"/>
<dbReference type="Pfam" id="PF02464">
    <property type="entry name" value="CinA"/>
    <property type="match status" value="1"/>
</dbReference>
<name>A0A7Y9DPF9_9ACTN</name>
<dbReference type="NCBIfam" id="TIGR00199">
    <property type="entry name" value="PncC_domain"/>
    <property type="match status" value="1"/>
</dbReference>
<dbReference type="AlphaFoldDB" id="A0A7Y9DPF9"/>
<dbReference type="InterPro" id="IPR008136">
    <property type="entry name" value="CinA_C"/>
</dbReference>
<accession>A0A7Y9DPF9</accession>
<evidence type="ECO:0000259" key="1">
    <source>
        <dbReference type="Pfam" id="PF02464"/>
    </source>
</evidence>
<protein>
    <submittedName>
        <fullName evidence="2">Nicotinamide-nucleotide amidase</fullName>
        <ecNumber evidence="2">3.5.1.42</ecNumber>
    </submittedName>
</protein>
<dbReference type="EMBL" id="JACCBB010000001">
    <property type="protein sequence ID" value="NYD24372.1"/>
    <property type="molecule type" value="Genomic_DNA"/>
</dbReference>
<evidence type="ECO:0000313" key="3">
    <source>
        <dbReference type="Proteomes" id="UP000521922"/>
    </source>
</evidence>
<evidence type="ECO:0000313" key="2">
    <source>
        <dbReference type="EMBL" id="NYD24372.1"/>
    </source>
</evidence>
<dbReference type="Proteomes" id="UP000521922">
    <property type="component" value="Unassembled WGS sequence"/>
</dbReference>
<dbReference type="SUPFAM" id="SSF142433">
    <property type="entry name" value="CinA-like"/>
    <property type="match status" value="1"/>
</dbReference>
<gene>
    <name evidence="2" type="ORF">BJ968_003912</name>
</gene>
<dbReference type="EC" id="3.5.1.42" evidence="2"/>
<dbReference type="InterPro" id="IPR036653">
    <property type="entry name" value="CinA-like_C"/>
</dbReference>
<sequence length="169" mass="16720">MTDPREVVGGLTAAGLTVATAESLTGGLLCATLVDVPGASAVVRGGVVAYATELKASVLGVPADALARTGPVDGFVAEQMARGARAVLGADVGVATTGVAGPGPADGFPAGTVFLGLAADWLPGGARHVRLALEGDRPAIRRDSVERALAEVSRLLRGRDAEQDAAPGS</sequence>